<dbReference type="EMBL" id="JAUTWS010000009">
    <property type="protein sequence ID" value="MDO9709048.1"/>
    <property type="molecule type" value="Genomic_DNA"/>
</dbReference>
<reference evidence="2 3" key="1">
    <citation type="submission" date="2023-08" db="EMBL/GenBank/DDBJ databases">
        <title>The draft genome sequence of Paracraurococcus sp. LOR1-02.</title>
        <authorList>
            <person name="Kingkaew E."/>
            <person name="Tanasupawat S."/>
        </authorList>
    </citation>
    <scope>NUCLEOTIDE SEQUENCE [LARGE SCALE GENOMIC DNA]</scope>
    <source>
        <strain evidence="2 3">LOR1-02</strain>
    </source>
</reference>
<sequence length="51" mass="5389">MSDVPRDLIPTMLLAIRADIAEGRHAGPSRRADRPGGDAGPIGRRPSLVEA</sequence>
<evidence type="ECO:0008006" key="4">
    <source>
        <dbReference type="Google" id="ProtNLM"/>
    </source>
</evidence>
<evidence type="ECO:0000313" key="3">
    <source>
        <dbReference type="Proteomes" id="UP001243009"/>
    </source>
</evidence>
<proteinExistence type="predicted"/>
<feature type="region of interest" description="Disordered" evidence="1">
    <location>
        <begin position="21"/>
        <end position="51"/>
    </location>
</feature>
<evidence type="ECO:0000313" key="2">
    <source>
        <dbReference type="EMBL" id="MDO9709048.1"/>
    </source>
</evidence>
<comment type="caution">
    <text evidence="2">The sequence shown here is derived from an EMBL/GenBank/DDBJ whole genome shotgun (WGS) entry which is preliminary data.</text>
</comment>
<protein>
    <recommendedName>
        <fullName evidence="4">DUF2274 domain-containing protein</fullName>
    </recommendedName>
</protein>
<accession>A0ABT9DYR9</accession>
<name>A0ABT9DYR9_9PROT</name>
<evidence type="ECO:0000256" key="1">
    <source>
        <dbReference type="SAM" id="MobiDB-lite"/>
    </source>
</evidence>
<feature type="compositionally biased region" description="Basic and acidic residues" evidence="1">
    <location>
        <begin position="21"/>
        <end position="36"/>
    </location>
</feature>
<keyword evidence="3" id="KW-1185">Reference proteome</keyword>
<dbReference type="RefSeq" id="WP_305103912.1">
    <property type="nucleotide sequence ID" value="NZ_JAUTWS010000009.1"/>
</dbReference>
<gene>
    <name evidence="2" type="ORF">Q7A36_11900</name>
</gene>
<organism evidence="2 3">
    <name type="scientific">Paracraurococcus lichenis</name>
    <dbReference type="NCBI Taxonomy" id="3064888"/>
    <lineage>
        <taxon>Bacteria</taxon>
        <taxon>Pseudomonadati</taxon>
        <taxon>Pseudomonadota</taxon>
        <taxon>Alphaproteobacteria</taxon>
        <taxon>Acetobacterales</taxon>
        <taxon>Roseomonadaceae</taxon>
        <taxon>Paracraurococcus</taxon>
    </lineage>
</organism>
<dbReference type="Proteomes" id="UP001243009">
    <property type="component" value="Unassembled WGS sequence"/>
</dbReference>